<feature type="transmembrane region" description="Helical" evidence="1">
    <location>
        <begin position="189"/>
        <end position="207"/>
    </location>
</feature>
<dbReference type="InParanoid" id="A0A2S8SUW1"/>
<dbReference type="OrthoDB" id="9815855at2"/>
<feature type="transmembrane region" description="Helical" evidence="1">
    <location>
        <begin position="20"/>
        <end position="38"/>
    </location>
</feature>
<proteinExistence type="predicted"/>
<feature type="transmembrane region" description="Helical" evidence="1">
    <location>
        <begin position="359"/>
        <end position="384"/>
    </location>
</feature>
<feature type="transmembrane region" description="Helical" evidence="1">
    <location>
        <begin position="159"/>
        <end position="182"/>
    </location>
</feature>
<evidence type="ECO:0000256" key="1">
    <source>
        <dbReference type="SAM" id="Phobius"/>
    </source>
</evidence>
<dbReference type="EMBL" id="NIGF01000004">
    <property type="protein sequence ID" value="PQV64580.1"/>
    <property type="molecule type" value="Genomic_DNA"/>
</dbReference>
<protein>
    <recommendedName>
        <fullName evidence="4">ABC-2 family transporter protein</fullName>
    </recommendedName>
</protein>
<feature type="transmembrane region" description="Helical" evidence="1">
    <location>
        <begin position="467"/>
        <end position="491"/>
    </location>
</feature>
<evidence type="ECO:0000313" key="3">
    <source>
        <dbReference type="Proteomes" id="UP000237684"/>
    </source>
</evidence>
<evidence type="ECO:0000313" key="2">
    <source>
        <dbReference type="EMBL" id="PQV64580.1"/>
    </source>
</evidence>
<feature type="transmembrane region" description="Helical" evidence="1">
    <location>
        <begin position="443"/>
        <end position="461"/>
    </location>
</feature>
<feature type="transmembrane region" description="Helical" evidence="1">
    <location>
        <begin position="569"/>
        <end position="588"/>
    </location>
</feature>
<sequence>MNPILAREFRLRFRDKRSFWLLFGLTILLCLTAAWIYSNAINRFTYAPSSGSYTSSPYASAPDATLQRESQTGRELFRFLALGNTLAWLLIAPALTATGLAKERERGLLESLWLSPFRVRFQVLGRLGSALCFLFVLQVATLPIYGIAVLLGGVSPADIALSGLIISGAALVGASFGLFCSARSYRSSSALGAAFIGIAIWSYWAIINAQNLRYGTTDWTNFALSFSHPVALLWLLLSPNDFAPRFGAAPPVSMPDALAFGLAFQLASSSLLLWSATRKAAKPLPDMKWSEGNTRLKKWKKSLDAAKLERQARLERERASQKVAGALLYELPVEKFVRFKDPLLSREVRGRFRLRQSGFLVSLGRFGIFLIGIGFWLAVLFNALDKTTHNGAGPTLLLGLLGFGTLAVGVMSSGAIVREREAGTWEGLHLSLLSPREVVRSKWLSPLVTFGYWSAPCWLLLPFSVDFGGLGAVLVLIASLGSVSAWGFFISSRAPHSAAATSWTLASLLVIFAGFPALAAILGIGMESSGYSETNSLHTQMLWQAWHPFVTIANLFDTQISGDGIKVEIVALNLFFNAISIAFLLFLVRARLKKSEA</sequence>
<keyword evidence="1" id="KW-0812">Transmembrane</keyword>
<dbReference type="PANTHER" id="PTHR43471:SF12">
    <property type="entry name" value="HYPOTHETICAL MEMBRANE PROTEIN, CONSERVED"/>
    <property type="match status" value="1"/>
</dbReference>
<reference evidence="2 3" key="1">
    <citation type="journal article" date="2018" name="Syst. Appl. Microbiol.">
        <title>Abditibacterium utsteinense sp. nov., the first cultivated member of candidate phylum FBP, isolated from ice-free Antarctic soil samples.</title>
        <authorList>
            <person name="Tahon G."/>
            <person name="Tytgat B."/>
            <person name="Lebbe L."/>
            <person name="Carlier A."/>
            <person name="Willems A."/>
        </authorList>
    </citation>
    <scope>NUCLEOTIDE SEQUENCE [LARGE SCALE GENOMIC DNA]</scope>
    <source>
        <strain evidence="2 3">LMG 29911</strain>
    </source>
</reference>
<organism evidence="2 3">
    <name type="scientific">Abditibacterium utsteinense</name>
    <dbReference type="NCBI Taxonomy" id="1960156"/>
    <lineage>
        <taxon>Bacteria</taxon>
        <taxon>Pseudomonadati</taxon>
        <taxon>Abditibacteriota</taxon>
        <taxon>Abditibacteriia</taxon>
        <taxon>Abditibacteriales</taxon>
        <taxon>Abditibacteriaceae</taxon>
        <taxon>Abditibacterium</taxon>
    </lineage>
</organism>
<keyword evidence="1" id="KW-1133">Transmembrane helix</keyword>
<comment type="caution">
    <text evidence="2">The sequence shown here is derived from an EMBL/GenBank/DDBJ whole genome shotgun (WGS) entry which is preliminary data.</text>
</comment>
<dbReference type="PANTHER" id="PTHR43471">
    <property type="entry name" value="ABC TRANSPORTER PERMEASE"/>
    <property type="match status" value="1"/>
</dbReference>
<feature type="transmembrane region" description="Helical" evidence="1">
    <location>
        <begin position="76"/>
        <end position="102"/>
    </location>
</feature>
<feature type="transmembrane region" description="Helical" evidence="1">
    <location>
        <begin position="503"/>
        <end position="526"/>
    </location>
</feature>
<dbReference type="AlphaFoldDB" id="A0A2S8SUW1"/>
<dbReference type="Proteomes" id="UP000237684">
    <property type="component" value="Unassembled WGS sequence"/>
</dbReference>
<evidence type="ECO:0008006" key="4">
    <source>
        <dbReference type="Google" id="ProtNLM"/>
    </source>
</evidence>
<feature type="transmembrane region" description="Helical" evidence="1">
    <location>
        <begin position="396"/>
        <end position="417"/>
    </location>
</feature>
<gene>
    <name evidence="2" type="ORF">B1R32_10473</name>
</gene>
<feature type="transmembrane region" description="Helical" evidence="1">
    <location>
        <begin position="123"/>
        <end position="147"/>
    </location>
</feature>
<dbReference type="RefSeq" id="WP_157947545.1">
    <property type="nucleotide sequence ID" value="NZ_NIGF01000004.1"/>
</dbReference>
<keyword evidence="3" id="KW-1185">Reference proteome</keyword>
<accession>A0A2S8SUW1</accession>
<name>A0A2S8SUW1_9BACT</name>
<keyword evidence="1" id="KW-0472">Membrane</keyword>